<evidence type="ECO:0000313" key="2">
    <source>
        <dbReference type="EMBL" id="MPC39742.1"/>
    </source>
</evidence>
<gene>
    <name evidence="2" type="ORF">E2C01_033290</name>
</gene>
<evidence type="ECO:0000256" key="1">
    <source>
        <dbReference type="SAM" id="MobiDB-lite"/>
    </source>
</evidence>
<reference evidence="2 3" key="1">
    <citation type="submission" date="2019-05" db="EMBL/GenBank/DDBJ databases">
        <title>Another draft genome of Portunus trituberculatus and its Hox gene families provides insights of decapod evolution.</title>
        <authorList>
            <person name="Jeong J.-H."/>
            <person name="Song I."/>
            <person name="Kim S."/>
            <person name="Choi T."/>
            <person name="Kim D."/>
            <person name="Ryu S."/>
            <person name="Kim W."/>
        </authorList>
    </citation>
    <scope>NUCLEOTIDE SEQUENCE [LARGE SCALE GENOMIC DNA]</scope>
    <source>
        <tissue evidence="2">Muscle</tissue>
    </source>
</reference>
<dbReference type="AlphaFoldDB" id="A0A5B7EZR4"/>
<proteinExistence type="predicted"/>
<dbReference type="EMBL" id="VSRR010004463">
    <property type="protein sequence ID" value="MPC39742.1"/>
    <property type="molecule type" value="Genomic_DNA"/>
</dbReference>
<name>A0A5B7EZR4_PORTR</name>
<accession>A0A5B7EZR4</accession>
<dbReference type="Proteomes" id="UP000324222">
    <property type="component" value="Unassembled WGS sequence"/>
</dbReference>
<evidence type="ECO:0000313" key="3">
    <source>
        <dbReference type="Proteomes" id="UP000324222"/>
    </source>
</evidence>
<keyword evidence="3" id="KW-1185">Reference proteome</keyword>
<organism evidence="2 3">
    <name type="scientific">Portunus trituberculatus</name>
    <name type="common">Swimming crab</name>
    <name type="synonym">Neptunus trituberculatus</name>
    <dbReference type="NCBI Taxonomy" id="210409"/>
    <lineage>
        <taxon>Eukaryota</taxon>
        <taxon>Metazoa</taxon>
        <taxon>Ecdysozoa</taxon>
        <taxon>Arthropoda</taxon>
        <taxon>Crustacea</taxon>
        <taxon>Multicrustacea</taxon>
        <taxon>Malacostraca</taxon>
        <taxon>Eumalacostraca</taxon>
        <taxon>Eucarida</taxon>
        <taxon>Decapoda</taxon>
        <taxon>Pleocyemata</taxon>
        <taxon>Brachyura</taxon>
        <taxon>Eubrachyura</taxon>
        <taxon>Portunoidea</taxon>
        <taxon>Portunidae</taxon>
        <taxon>Portuninae</taxon>
        <taxon>Portunus</taxon>
    </lineage>
</organism>
<feature type="region of interest" description="Disordered" evidence="1">
    <location>
        <begin position="1"/>
        <end position="20"/>
    </location>
</feature>
<feature type="compositionally biased region" description="Low complexity" evidence="1">
    <location>
        <begin position="71"/>
        <end position="87"/>
    </location>
</feature>
<protein>
    <submittedName>
        <fullName evidence="2">Uncharacterized protein</fullName>
    </submittedName>
</protein>
<feature type="region of interest" description="Disordered" evidence="1">
    <location>
        <begin position="67"/>
        <end position="87"/>
    </location>
</feature>
<comment type="caution">
    <text evidence="2">The sequence shown here is derived from an EMBL/GenBank/DDBJ whole genome shotgun (WGS) entry which is preliminary data.</text>
</comment>
<sequence length="87" mass="9248">MSPFLPAHTHPLRRPPLAGVAGEAGITTKQTGCKRVKPQNSSPSSLVIRASTTLEIRVQFLPRHCVPPGGRTTSRTTLTSTASCRAT</sequence>